<keyword evidence="1" id="KW-0812">Transmembrane</keyword>
<comment type="caution">
    <text evidence="3">The sequence shown here is derived from an EMBL/GenBank/DDBJ whole genome shotgun (WGS) entry which is preliminary data.</text>
</comment>
<dbReference type="Pfam" id="PF11755">
    <property type="entry name" value="DUF3311"/>
    <property type="match status" value="1"/>
</dbReference>
<evidence type="ECO:0000313" key="3">
    <source>
        <dbReference type="EMBL" id="OTP78199.1"/>
    </source>
</evidence>
<protein>
    <recommendedName>
        <fullName evidence="6">DUF3311 domain-containing protein</fullName>
    </recommendedName>
</protein>
<dbReference type="RefSeq" id="WP_062001782.1">
    <property type="nucleotide sequence ID" value="NZ_MSRG01000012.1"/>
</dbReference>
<reference evidence="3 5" key="2">
    <citation type="submission" date="2017-03" db="EMBL/GenBank/DDBJ databases">
        <title>Genome analysis of strain PAMC 26577.</title>
        <authorList>
            <person name="Oh H.-M."/>
            <person name="Yang J.-A."/>
        </authorList>
    </citation>
    <scope>NUCLEOTIDE SEQUENCE [LARGE SCALE GENOMIC DNA]</scope>
    <source>
        <strain evidence="3 5">PAMC 26577</strain>
    </source>
</reference>
<sequence>MLFRIMAALPFIGILVGVPFANHVEPLILGMPFVLAWIVIWIVLSAVIMGIIYRLDPANRGPIDHVGEVRS</sequence>
<dbReference type="Proteomes" id="UP000194546">
    <property type="component" value="Unassembled WGS sequence"/>
</dbReference>
<evidence type="ECO:0000313" key="2">
    <source>
        <dbReference type="EMBL" id="OTP72757.1"/>
    </source>
</evidence>
<gene>
    <name evidence="2" type="ORF">PAMC26510_20920</name>
    <name evidence="3" type="ORF">PAMC26577_06070</name>
</gene>
<accession>A0A242N3E8</accession>
<reference evidence="2 4" key="1">
    <citation type="submission" date="2017-03" db="EMBL/GenBank/DDBJ databases">
        <title>Genome analysis of strain PAMC 26510.</title>
        <authorList>
            <person name="Oh H.-M."/>
            <person name="Yang J.-A."/>
        </authorList>
    </citation>
    <scope>NUCLEOTIDE SEQUENCE [LARGE SCALE GENOMIC DNA]</scope>
    <source>
        <strain evidence="2 4">PAMC 26510</strain>
    </source>
</reference>
<dbReference type="Proteomes" id="UP000195221">
    <property type="component" value="Unassembled WGS sequence"/>
</dbReference>
<dbReference type="EMBL" id="NBTZ01000026">
    <property type="protein sequence ID" value="OTP78199.1"/>
    <property type="molecule type" value="Genomic_DNA"/>
</dbReference>
<evidence type="ECO:0000313" key="4">
    <source>
        <dbReference type="Proteomes" id="UP000194546"/>
    </source>
</evidence>
<keyword evidence="1" id="KW-0472">Membrane</keyword>
<dbReference type="EMBL" id="NBTY01000109">
    <property type="protein sequence ID" value="OTP72757.1"/>
    <property type="molecule type" value="Genomic_DNA"/>
</dbReference>
<dbReference type="PANTHER" id="PTHR40034">
    <property type="entry name" value="BSL5891 PROTEIN"/>
    <property type="match status" value="1"/>
</dbReference>
<evidence type="ECO:0008006" key="6">
    <source>
        <dbReference type="Google" id="ProtNLM"/>
    </source>
</evidence>
<evidence type="ECO:0000256" key="1">
    <source>
        <dbReference type="SAM" id="Phobius"/>
    </source>
</evidence>
<evidence type="ECO:0000313" key="5">
    <source>
        <dbReference type="Proteomes" id="UP000195221"/>
    </source>
</evidence>
<dbReference type="InterPro" id="IPR021741">
    <property type="entry name" value="DUF3311"/>
</dbReference>
<keyword evidence="1" id="KW-1133">Transmembrane helix</keyword>
<proteinExistence type="predicted"/>
<dbReference type="PANTHER" id="PTHR40034:SF1">
    <property type="entry name" value="BSL5891 PROTEIN"/>
    <property type="match status" value="1"/>
</dbReference>
<feature type="transmembrane region" description="Helical" evidence="1">
    <location>
        <begin position="31"/>
        <end position="53"/>
    </location>
</feature>
<name>A0A242N3E8_CABSO</name>
<dbReference type="AlphaFoldDB" id="A0A242N3E8"/>
<organism evidence="3 5">
    <name type="scientific">Caballeronia sordidicola</name>
    <name type="common">Burkholderia sordidicola</name>
    <dbReference type="NCBI Taxonomy" id="196367"/>
    <lineage>
        <taxon>Bacteria</taxon>
        <taxon>Pseudomonadati</taxon>
        <taxon>Pseudomonadota</taxon>
        <taxon>Betaproteobacteria</taxon>
        <taxon>Burkholderiales</taxon>
        <taxon>Burkholderiaceae</taxon>
        <taxon>Caballeronia</taxon>
    </lineage>
</organism>